<dbReference type="Proteomes" id="UP001175000">
    <property type="component" value="Unassembled WGS sequence"/>
</dbReference>
<dbReference type="InterPro" id="IPR046780">
    <property type="entry name" value="aBig_2"/>
</dbReference>
<proteinExistence type="predicted"/>
<comment type="caution">
    <text evidence="4">The sequence shown here is derived from an EMBL/GenBank/DDBJ whole genome shotgun (WGS) entry which is preliminary data.</text>
</comment>
<reference evidence="4" key="1">
    <citation type="submission" date="2023-06" db="EMBL/GenBank/DDBJ databases">
        <title>Genome-scale phylogeny and comparative genomics of the fungal order Sordariales.</title>
        <authorList>
            <consortium name="Lawrence Berkeley National Laboratory"/>
            <person name="Hensen N."/>
            <person name="Bonometti L."/>
            <person name="Westerberg I."/>
            <person name="Brannstrom I.O."/>
            <person name="Guillou S."/>
            <person name="Cros-Aarteil S."/>
            <person name="Calhoun S."/>
            <person name="Haridas S."/>
            <person name="Kuo A."/>
            <person name="Mondo S."/>
            <person name="Pangilinan J."/>
            <person name="Riley R."/>
            <person name="Labutti K."/>
            <person name="Andreopoulos B."/>
            <person name="Lipzen A."/>
            <person name="Chen C."/>
            <person name="Yanf M."/>
            <person name="Daum C."/>
            <person name="Ng V."/>
            <person name="Clum A."/>
            <person name="Steindorff A."/>
            <person name="Ohm R."/>
            <person name="Martin F."/>
            <person name="Silar P."/>
            <person name="Natvig D."/>
            <person name="Lalanne C."/>
            <person name="Gautier V."/>
            <person name="Ament-Velasquez S.L."/>
            <person name="Kruys A."/>
            <person name="Hutchinson M.I."/>
            <person name="Powell A.J."/>
            <person name="Barry K."/>
            <person name="Miller A.N."/>
            <person name="Grigoriev I.V."/>
            <person name="Debuchy R."/>
            <person name="Gladieux P."/>
            <person name="Thoren M.H."/>
            <person name="Johannesson H."/>
        </authorList>
    </citation>
    <scope>NUCLEOTIDE SEQUENCE</scope>
    <source>
        <strain evidence="4">CBS 606.72</strain>
    </source>
</reference>
<sequence>MRISPSLLAVACLAATAHSRLIMYLPLNETSGTQATDYSGNNRHGRYVNGPALQGANGARLDGVDDYIQLPNDLMRNQYSISASIEVNLRSEQQNYYFIFGIGNTGSNGYGNGYIFVTGDPELRAAITPNTYENEAEIRTSSPLARNQWVTISFIIESSAGRIGLWRDGVYLSGRTNNDNIAAPGVIGTGSTQANYIGRSVFRNDKYLAGSVRNFRLYDHALSNNEAQALGPPQLGPAPGDNSIEDRVTLALIMLSVPGLGDVRGNINLPTTSNGVPISWASSDPDIVSERGVVNRPLGEDVVVELKARAFLSGASGERSFWAVESDIICQKEQRGILWDLSHKLVLFDAYTVHGRSIDSGYASALASDQQKSGLGSHTTILESVEAAEIEPDGAEAVYSDEGSVTGAELEGYKSDLVNDLVGHIRGLGADTELLGLILHQLPSLIRSFALKLGQPGSMKSQRDVMYFLHKYRHDISKRVETTMVELVEEEGDPEPEPVDGGIVSSRVSNWLETLECPEAEGHSLAEGQPHSGNSHDLAEPDGEEPEEVVLPDRFGYRHALFKSEAYKALLTRISCQLSLTAPTESDAMVQIRSTILSALLRDSTANYSIRSSLLRSAGKEFTLEKVSLSLGQIVTGACQFSVGRKDSPVHISKDGYIAMLQWLDQLYVVLWDEEEKRGWLVNGPGALLHLLRASLEHCGRDKFSGEFLFKSADFQEPMVRYRHDSALSALMNRSNRRLHLYEKEEKCVEETVQWPDGRRETVKKISTSYMTLEDKTMELCDILEKLVDHEAQSEASAKGLNVKPSLNCHVQGWDFCDIITKRDPLYLQVATIPSSGGHWVDFAKSIRAVTLFGRGFGDLIKPLPTSAQWQQSWSTMPTGVGSLAACMADLRDIIDRDGDRGTKPLTLSRGIVWHNPSRSNPFEGRGHGSPWIDVVQELHSLDSPFQSLIPRMKSSTGVDVDACEHGALIFGRSKSSQFWSSKLSSAISIAKDSFGTPSSELTGGTQTTTSSESSSCSPLPLASSLPNSSGETETQTTVTEPLTPSPVQIESGESASGGGERSSQKRDAANMEGNDQQLETGLHVPGRSKRVKTTIKLAFSRSRGGGSGTA</sequence>
<evidence type="ECO:0000259" key="3">
    <source>
        <dbReference type="Pfam" id="PF20578"/>
    </source>
</evidence>
<dbReference type="EMBL" id="JAULSU010000006">
    <property type="protein sequence ID" value="KAK0614458.1"/>
    <property type="molecule type" value="Genomic_DNA"/>
</dbReference>
<dbReference type="Gene3D" id="2.60.120.200">
    <property type="match status" value="1"/>
</dbReference>
<evidence type="ECO:0000256" key="2">
    <source>
        <dbReference type="SAM" id="SignalP"/>
    </source>
</evidence>
<keyword evidence="5" id="KW-1185">Reference proteome</keyword>
<evidence type="ECO:0000313" key="4">
    <source>
        <dbReference type="EMBL" id="KAK0614458.1"/>
    </source>
</evidence>
<keyword evidence="2" id="KW-0732">Signal</keyword>
<feature type="region of interest" description="Disordered" evidence="1">
    <location>
        <begin position="523"/>
        <end position="546"/>
    </location>
</feature>
<evidence type="ECO:0000313" key="5">
    <source>
        <dbReference type="Proteomes" id="UP001175000"/>
    </source>
</evidence>
<evidence type="ECO:0000256" key="1">
    <source>
        <dbReference type="SAM" id="MobiDB-lite"/>
    </source>
</evidence>
<feature type="region of interest" description="Disordered" evidence="1">
    <location>
        <begin position="994"/>
        <end position="1111"/>
    </location>
</feature>
<feature type="compositionally biased region" description="Low complexity" evidence="1">
    <location>
        <begin position="994"/>
        <end position="1043"/>
    </location>
</feature>
<accession>A0AA39WFJ5</accession>
<dbReference type="Pfam" id="PF20578">
    <property type="entry name" value="aBig_2"/>
    <property type="match status" value="1"/>
</dbReference>
<dbReference type="Pfam" id="PF13385">
    <property type="entry name" value="Laminin_G_3"/>
    <property type="match status" value="1"/>
</dbReference>
<dbReference type="AlphaFoldDB" id="A0AA39WFJ5"/>
<organism evidence="4 5">
    <name type="scientific">Immersiella caudata</name>
    <dbReference type="NCBI Taxonomy" id="314043"/>
    <lineage>
        <taxon>Eukaryota</taxon>
        <taxon>Fungi</taxon>
        <taxon>Dikarya</taxon>
        <taxon>Ascomycota</taxon>
        <taxon>Pezizomycotina</taxon>
        <taxon>Sordariomycetes</taxon>
        <taxon>Sordariomycetidae</taxon>
        <taxon>Sordariales</taxon>
        <taxon>Lasiosphaeriaceae</taxon>
        <taxon>Immersiella</taxon>
    </lineage>
</organism>
<feature type="domain" description="Atrophied bacterial Ig" evidence="3">
    <location>
        <begin position="260"/>
        <end position="321"/>
    </location>
</feature>
<feature type="chain" id="PRO_5041308737" description="Atrophied bacterial Ig domain-containing protein" evidence="2">
    <location>
        <begin position="20"/>
        <end position="1111"/>
    </location>
</feature>
<feature type="signal peptide" evidence="2">
    <location>
        <begin position="1"/>
        <end position="19"/>
    </location>
</feature>
<dbReference type="SUPFAM" id="SSF49899">
    <property type="entry name" value="Concanavalin A-like lectins/glucanases"/>
    <property type="match status" value="1"/>
</dbReference>
<gene>
    <name evidence="4" type="ORF">B0T14DRAFT_606748</name>
</gene>
<protein>
    <recommendedName>
        <fullName evidence="3">Atrophied bacterial Ig domain-containing protein</fullName>
    </recommendedName>
</protein>
<name>A0AA39WFJ5_9PEZI</name>
<dbReference type="InterPro" id="IPR013320">
    <property type="entry name" value="ConA-like_dom_sf"/>
</dbReference>